<dbReference type="AlphaFoldDB" id="A0A553HPH2"/>
<comment type="catalytic activity">
    <reaction evidence="1">
        <text>Catalyzes the rearrangement of -S-S- bonds in proteins.</text>
        <dbReference type="EC" id="5.3.4.1"/>
    </reaction>
</comment>
<dbReference type="CDD" id="cd02961">
    <property type="entry name" value="PDI_a_family"/>
    <property type="match status" value="1"/>
</dbReference>
<comment type="subcellular location">
    <subcellularLocation>
        <location evidence="2">Endoplasmic reticulum lumen</location>
    </subcellularLocation>
</comment>
<evidence type="ECO:0000256" key="3">
    <source>
        <dbReference type="ARBA" id="ARBA00006347"/>
    </source>
</evidence>
<dbReference type="Pfam" id="PF13848">
    <property type="entry name" value="Thioredoxin_6"/>
    <property type="match status" value="1"/>
</dbReference>
<gene>
    <name evidence="8" type="ORF">FHL15_009252</name>
</gene>
<dbReference type="CDD" id="cd02982">
    <property type="entry name" value="PDI_b'_family"/>
    <property type="match status" value="1"/>
</dbReference>
<dbReference type="GO" id="GO:0006457">
    <property type="term" value="P:protein folding"/>
    <property type="evidence" value="ECO:0007669"/>
    <property type="project" value="TreeGrafter"/>
</dbReference>
<evidence type="ECO:0000256" key="1">
    <source>
        <dbReference type="ARBA" id="ARBA00001182"/>
    </source>
</evidence>
<dbReference type="OrthoDB" id="427280at2759"/>
<comment type="caution">
    <text evidence="8">The sequence shown here is derived from an EMBL/GenBank/DDBJ whole genome shotgun (WGS) entry which is preliminary data.</text>
</comment>
<comment type="similarity">
    <text evidence="3">Belongs to the protein disulfide isomerase family.</text>
</comment>
<reference evidence="9" key="1">
    <citation type="submission" date="2019-06" db="EMBL/GenBank/DDBJ databases">
        <title>Draft genome sequence of the griseofulvin-producing fungus Xylaria cubensis strain G536.</title>
        <authorList>
            <person name="Mead M.E."/>
            <person name="Raja H.A."/>
            <person name="Steenwyk J.L."/>
            <person name="Knowles S.L."/>
            <person name="Oberlies N.H."/>
            <person name="Rokas A."/>
        </authorList>
    </citation>
    <scope>NUCLEOTIDE SEQUENCE [LARGE SCALE GENOMIC DNA]</scope>
    <source>
        <strain evidence="9">G536</strain>
    </source>
</reference>
<sequence>MSIAGTQKSLISIDCLSESALCDEFGVISYPALRYFDGHGQMKSYRGPRRASAIALFLKRAVRPAITVLNADKSAQFQSVDETVLIWHINPRDEHVATILKAIASQYQDRASFGSVPTEGTTTIVCYNNRDEQKFTLSDLTAVDALPNLLESCMASLIGEFTRANEMKYLQSGKSLVLFFGATLDEREAFVNEMRPVAKMYKEYLSFVTVDADEYADFAIPLGLTPGVFPALAVQNPMYGQTFPYPSGAEISPETVGAFVMDIVQGKVNPWDGQSRQEKVQKHDEL</sequence>
<evidence type="ECO:0000256" key="6">
    <source>
        <dbReference type="ARBA" id="ARBA00023235"/>
    </source>
</evidence>
<dbReference type="SUPFAM" id="SSF52833">
    <property type="entry name" value="Thioredoxin-like"/>
    <property type="match status" value="2"/>
</dbReference>
<protein>
    <recommendedName>
        <fullName evidence="4">protein disulfide-isomerase</fullName>
        <ecNumber evidence="4">5.3.4.1</ecNumber>
    </recommendedName>
</protein>
<proteinExistence type="inferred from homology"/>
<dbReference type="STRING" id="2512241.A0A553HPH2"/>
<dbReference type="GO" id="GO:0003756">
    <property type="term" value="F:protein disulfide isomerase activity"/>
    <property type="evidence" value="ECO:0007669"/>
    <property type="project" value="UniProtKB-EC"/>
</dbReference>
<dbReference type="Proteomes" id="UP000319160">
    <property type="component" value="Unassembled WGS sequence"/>
</dbReference>
<keyword evidence="7" id="KW-0676">Redox-active center</keyword>
<evidence type="ECO:0000256" key="4">
    <source>
        <dbReference type="ARBA" id="ARBA00012723"/>
    </source>
</evidence>
<organism evidence="8 9">
    <name type="scientific">Xylaria flabelliformis</name>
    <dbReference type="NCBI Taxonomy" id="2512241"/>
    <lineage>
        <taxon>Eukaryota</taxon>
        <taxon>Fungi</taxon>
        <taxon>Dikarya</taxon>
        <taxon>Ascomycota</taxon>
        <taxon>Pezizomycotina</taxon>
        <taxon>Sordariomycetes</taxon>
        <taxon>Xylariomycetidae</taxon>
        <taxon>Xylariales</taxon>
        <taxon>Xylariaceae</taxon>
        <taxon>Xylaria</taxon>
    </lineage>
</organism>
<evidence type="ECO:0000256" key="5">
    <source>
        <dbReference type="ARBA" id="ARBA00022824"/>
    </source>
</evidence>
<evidence type="ECO:0000313" key="9">
    <source>
        <dbReference type="Proteomes" id="UP000319160"/>
    </source>
</evidence>
<keyword evidence="9" id="KW-1185">Reference proteome</keyword>
<dbReference type="PANTHER" id="PTHR18929">
    <property type="entry name" value="PROTEIN DISULFIDE ISOMERASE"/>
    <property type="match status" value="1"/>
</dbReference>
<name>A0A553HPH2_9PEZI</name>
<dbReference type="GO" id="GO:0005788">
    <property type="term" value="C:endoplasmic reticulum lumen"/>
    <property type="evidence" value="ECO:0007669"/>
    <property type="project" value="UniProtKB-SubCell"/>
</dbReference>
<evidence type="ECO:0000313" key="8">
    <source>
        <dbReference type="EMBL" id="TRX89819.1"/>
    </source>
</evidence>
<accession>A0A553HPH2</accession>
<dbReference type="GO" id="GO:0034976">
    <property type="term" value="P:response to endoplasmic reticulum stress"/>
    <property type="evidence" value="ECO:0007669"/>
    <property type="project" value="TreeGrafter"/>
</dbReference>
<dbReference type="InterPro" id="IPR036249">
    <property type="entry name" value="Thioredoxin-like_sf"/>
</dbReference>
<dbReference type="EC" id="5.3.4.1" evidence="4"/>
<dbReference type="PANTHER" id="PTHR18929:SF132">
    <property type="entry name" value="PROTEIN DISULFIDE-ISOMERASE A3"/>
    <property type="match status" value="1"/>
</dbReference>
<keyword evidence="5" id="KW-0256">Endoplasmic reticulum</keyword>
<dbReference type="EMBL" id="VFLP01000062">
    <property type="protein sequence ID" value="TRX89819.1"/>
    <property type="molecule type" value="Genomic_DNA"/>
</dbReference>
<evidence type="ECO:0000256" key="2">
    <source>
        <dbReference type="ARBA" id="ARBA00004319"/>
    </source>
</evidence>
<evidence type="ECO:0000256" key="7">
    <source>
        <dbReference type="ARBA" id="ARBA00023284"/>
    </source>
</evidence>
<keyword evidence="6" id="KW-0413">Isomerase</keyword>
<dbReference type="Gene3D" id="3.40.30.10">
    <property type="entry name" value="Glutaredoxin"/>
    <property type="match status" value="2"/>
</dbReference>